<reference evidence="1 2" key="1">
    <citation type="submission" date="2021-07" db="EMBL/GenBank/DDBJ databases">
        <authorList>
            <person name="Palmer J.M."/>
        </authorList>
    </citation>
    <scope>NUCLEOTIDE SEQUENCE [LARGE SCALE GENOMIC DNA]</scope>
    <source>
        <strain evidence="1 2">AT_MEX2019</strain>
        <tissue evidence="1">Muscle</tissue>
    </source>
</reference>
<comment type="caution">
    <text evidence="1">The sequence shown here is derived from an EMBL/GenBank/DDBJ whole genome shotgun (WGS) entry which is preliminary data.</text>
</comment>
<evidence type="ECO:0000313" key="1">
    <source>
        <dbReference type="EMBL" id="MED6239471.1"/>
    </source>
</evidence>
<name>A0ABU7AML8_9TELE</name>
<dbReference type="EMBL" id="JAHUTI010021446">
    <property type="protein sequence ID" value="MED6239471.1"/>
    <property type="molecule type" value="Genomic_DNA"/>
</dbReference>
<accession>A0ABU7AML8</accession>
<organism evidence="1 2">
    <name type="scientific">Ataeniobius toweri</name>
    <dbReference type="NCBI Taxonomy" id="208326"/>
    <lineage>
        <taxon>Eukaryota</taxon>
        <taxon>Metazoa</taxon>
        <taxon>Chordata</taxon>
        <taxon>Craniata</taxon>
        <taxon>Vertebrata</taxon>
        <taxon>Euteleostomi</taxon>
        <taxon>Actinopterygii</taxon>
        <taxon>Neopterygii</taxon>
        <taxon>Teleostei</taxon>
        <taxon>Neoteleostei</taxon>
        <taxon>Acanthomorphata</taxon>
        <taxon>Ovalentaria</taxon>
        <taxon>Atherinomorphae</taxon>
        <taxon>Cyprinodontiformes</taxon>
        <taxon>Goodeidae</taxon>
        <taxon>Ataeniobius</taxon>
    </lineage>
</organism>
<gene>
    <name evidence="1" type="ORF">ATANTOWER_006816</name>
</gene>
<protein>
    <submittedName>
        <fullName evidence="1">Uncharacterized protein</fullName>
    </submittedName>
</protein>
<evidence type="ECO:0000313" key="2">
    <source>
        <dbReference type="Proteomes" id="UP001345963"/>
    </source>
</evidence>
<sequence length="113" mass="12356">MNSRPITVMHLELQFSFKQNKQLQCLTTIGHPSFIGPADCSRVRRCCNKCSTNTQLHIPPPSLLSPGLLASCMQSNSTEGVGESLFRSGEKTGSSCESSGLNRGGWTWSLKHM</sequence>
<dbReference type="Proteomes" id="UP001345963">
    <property type="component" value="Unassembled WGS sequence"/>
</dbReference>
<keyword evidence="2" id="KW-1185">Reference proteome</keyword>
<proteinExistence type="predicted"/>